<feature type="compositionally biased region" description="Low complexity" evidence="2">
    <location>
        <begin position="70"/>
        <end position="87"/>
    </location>
</feature>
<dbReference type="PANTHER" id="PTHR32305">
    <property type="match status" value="1"/>
</dbReference>
<dbReference type="NCBIfam" id="TIGR03696">
    <property type="entry name" value="Rhs_assc_core"/>
    <property type="match status" value="1"/>
</dbReference>
<dbReference type="NCBIfam" id="TIGR01643">
    <property type="entry name" value="YD_repeat_2x"/>
    <property type="match status" value="3"/>
</dbReference>
<feature type="region of interest" description="Disordered" evidence="2">
    <location>
        <begin position="69"/>
        <end position="103"/>
    </location>
</feature>
<feature type="chain" id="PRO_5045163629" evidence="3">
    <location>
        <begin position="22"/>
        <end position="2101"/>
    </location>
</feature>
<feature type="region of interest" description="Disordered" evidence="2">
    <location>
        <begin position="12"/>
        <end position="32"/>
    </location>
</feature>
<dbReference type="InterPro" id="IPR022385">
    <property type="entry name" value="Rhs_assc_core"/>
</dbReference>
<feature type="compositionally biased region" description="Low complexity" evidence="2">
    <location>
        <begin position="12"/>
        <end position="24"/>
    </location>
</feature>
<dbReference type="Gene3D" id="2.180.10.10">
    <property type="entry name" value="RHS repeat-associated core"/>
    <property type="match status" value="2"/>
</dbReference>
<feature type="domain" description="Teneurin-like YD-shell" evidence="4">
    <location>
        <begin position="1642"/>
        <end position="1834"/>
    </location>
</feature>
<name>A0ABP5PUZ5_9ACTN</name>
<feature type="region of interest" description="Disordered" evidence="2">
    <location>
        <begin position="1914"/>
        <end position="1941"/>
    </location>
</feature>
<dbReference type="EMBL" id="BAAAQX010000044">
    <property type="protein sequence ID" value="GAA2214835.1"/>
    <property type="molecule type" value="Genomic_DNA"/>
</dbReference>
<gene>
    <name evidence="5" type="ORF">GCM10009850_103010</name>
</gene>
<dbReference type="InterPro" id="IPR056823">
    <property type="entry name" value="TEN-like_YD-shell"/>
</dbReference>
<reference evidence="6" key="1">
    <citation type="journal article" date="2019" name="Int. J. Syst. Evol. Microbiol.">
        <title>The Global Catalogue of Microorganisms (GCM) 10K type strain sequencing project: providing services to taxonomists for standard genome sequencing and annotation.</title>
        <authorList>
            <consortium name="The Broad Institute Genomics Platform"/>
            <consortium name="The Broad Institute Genome Sequencing Center for Infectious Disease"/>
            <person name="Wu L."/>
            <person name="Ma J."/>
        </authorList>
    </citation>
    <scope>NUCLEOTIDE SEQUENCE [LARGE SCALE GENOMIC DNA]</scope>
    <source>
        <strain evidence="6">JCM 16114</strain>
    </source>
</reference>
<evidence type="ECO:0000256" key="2">
    <source>
        <dbReference type="SAM" id="MobiDB-lite"/>
    </source>
</evidence>
<evidence type="ECO:0000256" key="1">
    <source>
        <dbReference type="ARBA" id="ARBA00022737"/>
    </source>
</evidence>
<dbReference type="InterPro" id="IPR006530">
    <property type="entry name" value="YD"/>
</dbReference>
<comment type="caution">
    <text evidence="5">The sequence shown here is derived from an EMBL/GenBank/DDBJ whole genome shotgun (WGS) entry which is preliminary data.</text>
</comment>
<accession>A0ABP5PUZ5</accession>
<evidence type="ECO:0000313" key="6">
    <source>
        <dbReference type="Proteomes" id="UP001499843"/>
    </source>
</evidence>
<organism evidence="5 6">
    <name type="scientific">Nonomuraea monospora</name>
    <dbReference type="NCBI Taxonomy" id="568818"/>
    <lineage>
        <taxon>Bacteria</taxon>
        <taxon>Bacillati</taxon>
        <taxon>Actinomycetota</taxon>
        <taxon>Actinomycetes</taxon>
        <taxon>Streptosporangiales</taxon>
        <taxon>Streptosporangiaceae</taxon>
        <taxon>Nonomuraea</taxon>
    </lineage>
</organism>
<dbReference type="Proteomes" id="UP001499843">
    <property type="component" value="Unassembled WGS sequence"/>
</dbReference>
<keyword evidence="1" id="KW-0677">Repeat</keyword>
<feature type="compositionally biased region" description="Pro residues" evidence="2">
    <location>
        <begin position="1924"/>
        <end position="1938"/>
    </location>
</feature>
<dbReference type="PANTHER" id="PTHR32305:SF17">
    <property type="entry name" value="TRNA NUCLEASE WAPA"/>
    <property type="match status" value="1"/>
</dbReference>
<dbReference type="RefSeq" id="WP_344493043.1">
    <property type="nucleotide sequence ID" value="NZ_BAAAQX010000044.1"/>
</dbReference>
<dbReference type="Pfam" id="PF25023">
    <property type="entry name" value="TEN_YD-shell"/>
    <property type="match status" value="1"/>
</dbReference>
<keyword evidence="6" id="KW-1185">Reference proteome</keyword>
<evidence type="ECO:0000256" key="3">
    <source>
        <dbReference type="SAM" id="SignalP"/>
    </source>
</evidence>
<dbReference type="InterPro" id="IPR050708">
    <property type="entry name" value="T6SS_VgrG/RHS"/>
</dbReference>
<feature type="compositionally biased region" description="Low complexity" evidence="2">
    <location>
        <begin position="94"/>
        <end position="103"/>
    </location>
</feature>
<feature type="signal peptide" evidence="3">
    <location>
        <begin position="1"/>
        <end position="21"/>
    </location>
</feature>
<protein>
    <submittedName>
        <fullName evidence="5">RHS repeat-associated core domain-containing protein</fullName>
    </submittedName>
</protein>
<sequence>MTTALVAGLLAATPATGTAGAAAGEPPRPVDHEIVVPGASLKVTPRKGAPRAPDPVVRWPAAGEAEVTLNGENNGQDNGQVNGQDSGRLSGQNGARETGARRAGGLPVWISAPASQAKAAEQGPAAEPGKVRVRMLDRTAASRAGVSGVLLTVGQAAGRPGKVGLRLDYSGFAEAFGGSFGSRVRLVSLPACALTTPDLPGCRTAAPLPSSNDTRARTVAADVETAAQPVVVAAGAGAESSRGDYKATELAASATWQVGTQTGDFTWSYPLRMPPVPGGLTPELAVAYSSSSIDGRTSSSNNQGSQVGDGFDLWPGYIERKYRSCKDDGVPKDGTYDVHPMDQCWGYDNAVLTLGGKGGELVQSGQNEWRLRKDDGTRIKKVSGTGADTANGDDDNEYWVLTAPDGKRFYFGKNRLKGWASGKAETKSTWTVPIFGDDSGEPCHDDTFATSWCQQAWRWNLDYVEDPHGNAIVYYYGQEGNRYGRNLRAADDTPYVRGGYLKSVEYGLNAADPYPAAVPARVDFKVAERCLRPADDCAESRIDDHPAYWEDVPWDLNCAAGTKCENYKGASAPTFWTRKRVVEAATKVIKSDGSGHRTVDSWAFTHDWGTADVDRQLLLKSIVHTGHAGPAPVVMPPVGFAYTQLANRVDALGDDVGPFIKNRVGSVTNETGGVLDVNYSAADCRAGDTPSPPANHRRCFPVMWERTSGDASPTLDWFHKYVVTQLVQTDLTGGSPDMVTDYDYGIGEPAWRFTDDDGLTKEKYRTWSQWQGYDKVRVRTGVTSAAPSQTDHWFFQGMDGDRLNADGGTRKVTVSDGEGGSYPDHESLQGLTLKTITYDQAGGEPVSKSVNRPWHHQTASRTRTIDKDTVTVTANLSGVAGTRGLKKVDDGWRATRSSVTAFNLTTGAPAQTDDEGDTAVTGDEKCVTTTFTADGARVLAKPAQVRTVARRCADTPDLARDLISEERISYDNGAFKAAPTLGDATLVEKAKEATATAVTPLAASRTTYDAYGRPVTVTDAAGRTTTTKYTQTHGLTTKVEVSGPPATPGDAATAHTTVKVLDPAWGSPVSDTDAGGRTTTVQYDAAGHLTKVWLGNRPASAVPDKEYDYLIRPDAVVAVSAKSLTAEGGQEQSYTLYDGWLRQRQLQAAGRDGAAKGRLISDTFYNAAGQVDRTYESYYADGEPRAEVFGVADPGKIETQHVHEYDGQGRTTAERLLVGSSDAQEKWRTRYEYGGNWTRVTPPAGGTPVTTFTDAHDRRTEVREHRAGGYLATRFRYDHRGLESSVTGPGDHVWTTAYDLRGRKIQTSDPDKGVTRFSYNDVDQLISTEDARGKKLTVTYDGTGRRTGLYDATTGSPGVKVAEWVYDTVRKGQLTSATRIAGTARYTTQVDIYDNLNRPTRKRVLLPGSEGALAPEGGYVFDTAYNLDGSVKAASSPAAGDLPAETTAFSYDDLGRLVATGSNLSTYLVGVDYTKTGKQIGQRLSIGAAGKQVDQTFSYEYGTQRLRKATTAHAGTAGTDRSVEYRYTDSGNLLQAVDTSRDGVDNQCFRYDDLQRLIDAWTQEGATCAADPGQATIGGPAPYRVNYAYDDAGNRTGETHYAAGPAGGAQTATRGYRYAGNPGVDPKYRGHQLADVSGDPETYGYDPVGNTTERRTSSGNQTLHWDAEGELVKVVDDKKGETTFLYTADGERLLRRDPAGTTLYLPDLEVRLDKGQSAAKAVRYHRNAMRTGQGVTFLVNDHHGTAELAVNAADGSLSRRRYTPFGQLRAAKGQWPAGDEKGFVGGVVDATTDLTTLGARGYDPDTGRFISVDPEIEMGRSQQMNGYNYADNNPATMSDPDGRFPYVNYYLLGYRQFWVRYGNYNYLMRQNLYLVHVYLNIFTHRFYLAVSNWYVAARQQAYLQGPVAPGQKPLLRQPGIPDLTPRPPAEPAKPPAPAKPKKGTVGLCGGLGIKLTAAFSVEGCLVFDRKGVGLAGTYKTGLSTSIGAEASGGLFYKHTTIEGLATKPGTWDAYYGAEYESRKGWGGGGYAVTDSKGNLKGGGADVTYGVSQSLHHATAGQLPVGVTAERGRTVSKRLRNPVSWFQEKMRGFVWESYHPGG</sequence>
<evidence type="ECO:0000313" key="5">
    <source>
        <dbReference type="EMBL" id="GAA2214835.1"/>
    </source>
</evidence>
<keyword evidence="3" id="KW-0732">Signal</keyword>
<evidence type="ECO:0000259" key="4">
    <source>
        <dbReference type="Pfam" id="PF25023"/>
    </source>
</evidence>
<proteinExistence type="predicted"/>